<protein>
    <recommendedName>
        <fullName evidence="2">HYR domain-containing protein</fullName>
    </recommendedName>
</protein>
<dbReference type="EMBL" id="VSSQ01002051">
    <property type="protein sequence ID" value="MPM12998.1"/>
    <property type="molecule type" value="Genomic_DNA"/>
</dbReference>
<keyword evidence="1" id="KW-0677">Repeat</keyword>
<gene>
    <name evidence="3" type="ORF">SDC9_59353</name>
</gene>
<dbReference type="AlphaFoldDB" id="A0A644XB64"/>
<dbReference type="NCBIfam" id="TIGR04183">
    <property type="entry name" value="Por_Secre_tail"/>
    <property type="match status" value="1"/>
</dbReference>
<name>A0A644XB64_9ZZZZ</name>
<accession>A0A644XB64</accession>
<feature type="domain" description="HYR" evidence="2">
    <location>
        <begin position="340"/>
        <end position="422"/>
    </location>
</feature>
<reference evidence="3" key="1">
    <citation type="submission" date="2019-08" db="EMBL/GenBank/DDBJ databases">
        <authorList>
            <person name="Kucharzyk K."/>
            <person name="Murdoch R.W."/>
            <person name="Higgins S."/>
            <person name="Loffler F."/>
        </authorList>
    </citation>
    <scope>NUCLEOTIDE SEQUENCE</scope>
</reference>
<dbReference type="Pfam" id="PF02494">
    <property type="entry name" value="HYR"/>
    <property type="match status" value="1"/>
</dbReference>
<organism evidence="3">
    <name type="scientific">bioreactor metagenome</name>
    <dbReference type="NCBI Taxonomy" id="1076179"/>
    <lineage>
        <taxon>unclassified sequences</taxon>
        <taxon>metagenomes</taxon>
        <taxon>ecological metagenomes</taxon>
    </lineage>
</organism>
<dbReference type="InterPro" id="IPR013783">
    <property type="entry name" value="Ig-like_fold"/>
</dbReference>
<evidence type="ECO:0000256" key="1">
    <source>
        <dbReference type="ARBA" id="ARBA00022737"/>
    </source>
</evidence>
<comment type="caution">
    <text evidence="3">The sequence shown here is derived from an EMBL/GenBank/DDBJ whole genome shotgun (WGS) entry which is preliminary data.</text>
</comment>
<evidence type="ECO:0000259" key="2">
    <source>
        <dbReference type="PROSITE" id="PS50825"/>
    </source>
</evidence>
<dbReference type="InterPro" id="IPR026444">
    <property type="entry name" value="Secre_tail"/>
</dbReference>
<dbReference type="PANTHER" id="PTHR24273:SF32">
    <property type="entry name" value="HYALIN"/>
    <property type="match status" value="1"/>
</dbReference>
<sequence>MSYPFSTFIPAGTVLVYEIEIPDGTAAVNYLRIGTNLDGQSTPSYILADECGVYNFEDLSVICCTDAYVMNIHGTTGGGTALISGIGSGGIFPVGTTTDVYMSSDAAGNYSICSMNITIEDTEAPSVTAPADITLNQDSCIVHNVGCSTQNGFAGAFDPYYWNFYQINADGYGDLSLAPDTILMVGGNNLSDNEGFTNAAVEINCTGDVVFNWEYTGGDSAVYDVPQYSLDGGITYTQLSGFSVSGPVSQSGTSSIPVQDGQTFVLSVYTHDNMYGAASLKIFDFSGPATPLPVFSDNCGIQSVSSNHPSSEFEAGVTTVTWTATDIHGNTTSVDQVITINENTDPVVTCPSDIEITTTSSVGEVYLYNVTASDNCAVIDLVQTSGLSSGSQFPIGVTTNTWTATDASGNTGTCTFTVTVTDVTSLGESGESAVYVYPNPASNVVYAEMPEGFEGTVVSLYNAEGALVRSYGACNEKLSEFDINGLTEGVYFMKFENQHTTFFKKVVKN</sequence>
<dbReference type="PANTHER" id="PTHR24273">
    <property type="entry name" value="FI04643P-RELATED"/>
    <property type="match status" value="1"/>
</dbReference>
<dbReference type="Gene3D" id="2.60.40.10">
    <property type="entry name" value="Immunoglobulins"/>
    <property type="match status" value="1"/>
</dbReference>
<dbReference type="Pfam" id="PF18962">
    <property type="entry name" value="Por_Secre_tail"/>
    <property type="match status" value="1"/>
</dbReference>
<dbReference type="InterPro" id="IPR003410">
    <property type="entry name" value="HYR_dom"/>
</dbReference>
<proteinExistence type="predicted"/>
<dbReference type="PROSITE" id="PS50825">
    <property type="entry name" value="HYR"/>
    <property type="match status" value="1"/>
</dbReference>
<evidence type="ECO:0000313" key="3">
    <source>
        <dbReference type="EMBL" id="MPM12998.1"/>
    </source>
</evidence>